<gene>
    <name evidence="7" type="ORF">B4U80_10709</name>
</gene>
<feature type="transmembrane region" description="Helical" evidence="6">
    <location>
        <begin position="502"/>
        <end position="521"/>
    </location>
</feature>
<dbReference type="GO" id="GO:0071578">
    <property type="term" value="P:zinc ion import across plasma membrane"/>
    <property type="evidence" value="ECO:0007669"/>
    <property type="project" value="TreeGrafter"/>
</dbReference>
<dbReference type="GO" id="GO:0140410">
    <property type="term" value="F:monoatomic cation:bicarbonate symporter activity"/>
    <property type="evidence" value="ECO:0007669"/>
    <property type="project" value="TreeGrafter"/>
</dbReference>
<dbReference type="PANTHER" id="PTHR12191">
    <property type="entry name" value="SOLUTE CARRIER FAMILY 39"/>
    <property type="match status" value="1"/>
</dbReference>
<evidence type="ECO:0000313" key="7">
    <source>
        <dbReference type="EMBL" id="RWS30063.1"/>
    </source>
</evidence>
<feature type="transmembrane region" description="Helical" evidence="6">
    <location>
        <begin position="248"/>
        <end position="269"/>
    </location>
</feature>
<accession>A0A443SRC1</accession>
<evidence type="ECO:0000256" key="3">
    <source>
        <dbReference type="ARBA" id="ARBA00022692"/>
    </source>
</evidence>
<reference evidence="7 8" key="1">
    <citation type="journal article" date="2018" name="Gigascience">
        <title>Genomes of trombidid mites reveal novel predicted allergens and laterally-transferred genes associated with secondary metabolism.</title>
        <authorList>
            <person name="Dong X."/>
            <person name="Chaisiri K."/>
            <person name="Xia D."/>
            <person name="Armstrong S.D."/>
            <person name="Fang Y."/>
            <person name="Donnelly M.J."/>
            <person name="Kadowaki T."/>
            <person name="McGarry J.W."/>
            <person name="Darby A.C."/>
            <person name="Makepeace B.L."/>
        </authorList>
    </citation>
    <scope>NUCLEOTIDE SEQUENCE [LARGE SCALE GENOMIC DNA]</scope>
    <source>
        <strain evidence="7">UoL-UT</strain>
    </source>
</reference>
<evidence type="ECO:0000256" key="6">
    <source>
        <dbReference type="SAM" id="Phobius"/>
    </source>
</evidence>
<keyword evidence="4 6" id="KW-1133">Transmembrane helix</keyword>
<evidence type="ECO:0000256" key="4">
    <source>
        <dbReference type="ARBA" id="ARBA00022989"/>
    </source>
</evidence>
<dbReference type="GO" id="GO:0005385">
    <property type="term" value="F:zinc ion transmembrane transporter activity"/>
    <property type="evidence" value="ECO:0007669"/>
    <property type="project" value="TreeGrafter"/>
</dbReference>
<proteinExistence type="inferred from homology"/>
<dbReference type="InterPro" id="IPR003689">
    <property type="entry name" value="ZIP"/>
</dbReference>
<evidence type="ECO:0000256" key="2">
    <source>
        <dbReference type="ARBA" id="ARBA00006939"/>
    </source>
</evidence>
<feature type="transmembrane region" description="Helical" evidence="6">
    <location>
        <begin position="212"/>
        <end position="233"/>
    </location>
</feature>
<dbReference type="GO" id="GO:0005886">
    <property type="term" value="C:plasma membrane"/>
    <property type="evidence" value="ECO:0007669"/>
    <property type="project" value="TreeGrafter"/>
</dbReference>
<name>A0A443SRC1_9ACAR</name>
<evidence type="ECO:0008006" key="9">
    <source>
        <dbReference type="Google" id="ProtNLM"/>
    </source>
</evidence>
<evidence type="ECO:0000256" key="1">
    <source>
        <dbReference type="ARBA" id="ARBA00004141"/>
    </source>
</evidence>
<dbReference type="OrthoDB" id="200954at2759"/>
<protein>
    <recommendedName>
        <fullName evidence="9">Zinc transporter ZIP14-like protein</fullName>
    </recommendedName>
</protein>
<feature type="transmembrane region" description="Helical" evidence="6">
    <location>
        <begin position="460"/>
        <end position="482"/>
    </location>
</feature>
<keyword evidence="8" id="KW-1185">Reference proteome</keyword>
<dbReference type="AlphaFoldDB" id="A0A443SRC1"/>
<sequence>MYTSLIPSTIPPTLSPTVNQPIVNELDDIEILTHLLLAHHYKFDNQNEDETFSSNQTVNEANIHKFLQDLKEGKINQKLAEESPSLCNDTESSIFHNMYFHLNPQRKRRVQELCKVATTCQKSEDLIRLIASPTNQKPSVTQAIVRLCPVILFQLQDTSCTKTREDIVSEKMRPSAGAVWGFGILFVTIISFCSLVGVAIMPFLNKNSYFNVLNLFEGLAVGSLVGSAIFHLIPQAFELLGQVSTDDYLWKALLIFCGIYLFFWSERIMKIMVDFRRKKKLKEANDAFTSVSDTSEPKLLDANSDRHVSFNPAETNGTVVTGEKSENLMLKPMGATEYEKDVHSNNQSNKEQITHHHNHEHMTADTPIATVAWMIIFGDGFHNFIDGLSIGAAFSKSILSGISISVAVICEEFPHELGDFAVLIASGMTTRQAVGYNFLSACTCYIGMGFGILVGDFTEGSTYIFAFAGGMFLYIALVDMMAELTSGLDEALAQSKSQMFKILILQNVGILLGICTLFLLAKYSEHINFEGLAAPHSPITK</sequence>
<dbReference type="STRING" id="299467.A0A443SRC1"/>
<keyword evidence="5 6" id="KW-0472">Membrane</keyword>
<comment type="similarity">
    <text evidence="2">Belongs to the ZIP transporter (TC 2.A.5) family.</text>
</comment>
<evidence type="ECO:0000256" key="5">
    <source>
        <dbReference type="ARBA" id="ARBA00023136"/>
    </source>
</evidence>
<dbReference type="VEuPathDB" id="VectorBase:LDEU001979"/>
<comment type="caution">
    <text evidence="7">The sequence shown here is derived from an EMBL/GenBank/DDBJ whole genome shotgun (WGS) entry which is preliminary data.</text>
</comment>
<organism evidence="7 8">
    <name type="scientific">Leptotrombidium deliense</name>
    <dbReference type="NCBI Taxonomy" id="299467"/>
    <lineage>
        <taxon>Eukaryota</taxon>
        <taxon>Metazoa</taxon>
        <taxon>Ecdysozoa</taxon>
        <taxon>Arthropoda</taxon>
        <taxon>Chelicerata</taxon>
        <taxon>Arachnida</taxon>
        <taxon>Acari</taxon>
        <taxon>Acariformes</taxon>
        <taxon>Trombidiformes</taxon>
        <taxon>Prostigmata</taxon>
        <taxon>Anystina</taxon>
        <taxon>Parasitengona</taxon>
        <taxon>Trombiculoidea</taxon>
        <taxon>Trombiculidae</taxon>
        <taxon>Leptotrombidium</taxon>
    </lineage>
</organism>
<evidence type="ECO:0000313" key="8">
    <source>
        <dbReference type="Proteomes" id="UP000288716"/>
    </source>
</evidence>
<dbReference type="PANTHER" id="PTHR12191:SF37">
    <property type="entry name" value="ZINC TRANSPORTER FOI"/>
    <property type="match status" value="1"/>
</dbReference>
<dbReference type="Proteomes" id="UP000288716">
    <property type="component" value="Unassembled WGS sequence"/>
</dbReference>
<dbReference type="Pfam" id="PF02535">
    <property type="entry name" value="Zip"/>
    <property type="match status" value="1"/>
</dbReference>
<dbReference type="EMBL" id="NCKV01000656">
    <property type="protein sequence ID" value="RWS30063.1"/>
    <property type="molecule type" value="Genomic_DNA"/>
</dbReference>
<feature type="transmembrane region" description="Helical" evidence="6">
    <location>
        <begin position="178"/>
        <end position="200"/>
    </location>
</feature>
<dbReference type="GO" id="GO:0030003">
    <property type="term" value="P:intracellular monoatomic cation homeostasis"/>
    <property type="evidence" value="ECO:0007669"/>
    <property type="project" value="TreeGrafter"/>
</dbReference>
<feature type="transmembrane region" description="Helical" evidence="6">
    <location>
        <begin position="434"/>
        <end position="454"/>
    </location>
</feature>
<dbReference type="InterPro" id="IPR050799">
    <property type="entry name" value="ZIP_Transporter"/>
</dbReference>
<comment type="subcellular location">
    <subcellularLocation>
        <location evidence="1">Membrane</location>
        <topology evidence="1">Multi-pass membrane protein</topology>
    </subcellularLocation>
</comment>
<keyword evidence="3 6" id="KW-0812">Transmembrane</keyword>